<dbReference type="Proteomes" id="UP000704611">
    <property type="component" value="Unassembled WGS sequence"/>
</dbReference>
<dbReference type="EMBL" id="JAHRID010000004">
    <property type="protein sequence ID" value="MBV2129642.1"/>
    <property type="molecule type" value="Genomic_DNA"/>
</dbReference>
<comment type="caution">
    <text evidence="2">The sequence shown here is derived from an EMBL/GenBank/DDBJ whole genome shotgun (WGS) entry which is preliminary data.</text>
</comment>
<organism evidence="2 3">
    <name type="scientific">Arsukibacterium indicum</name>
    <dbReference type="NCBI Taxonomy" id="2848612"/>
    <lineage>
        <taxon>Bacteria</taxon>
        <taxon>Pseudomonadati</taxon>
        <taxon>Pseudomonadota</taxon>
        <taxon>Gammaproteobacteria</taxon>
        <taxon>Chromatiales</taxon>
        <taxon>Chromatiaceae</taxon>
        <taxon>Arsukibacterium</taxon>
    </lineage>
</organism>
<evidence type="ECO:0000313" key="3">
    <source>
        <dbReference type="Proteomes" id="UP000704611"/>
    </source>
</evidence>
<accession>A0ABS6MLF9</accession>
<evidence type="ECO:0000313" key="2">
    <source>
        <dbReference type="EMBL" id="MBV2129642.1"/>
    </source>
</evidence>
<keyword evidence="3" id="KW-1185">Reference proteome</keyword>
<dbReference type="RefSeq" id="WP_217669263.1">
    <property type="nucleotide sequence ID" value="NZ_JAHRID010000004.1"/>
</dbReference>
<reference evidence="2 3" key="1">
    <citation type="submission" date="2021-06" db="EMBL/GenBank/DDBJ databases">
        <title>Rheinheimera indica sp. nov., isolated from deep-sea sediment.</title>
        <authorList>
            <person name="Wang Z."/>
            <person name="Zhang X.-Y."/>
        </authorList>
    </citation>
    <scope>NUCLEOTIDE SEQUENCE [LARGE SCALE GENOMIC DNA]</scope>
    <source>
        <strain evidence="2 3">SM2107</strain>
    </source>
</reference>
<name>A0ABS6MLF9_9GAMM</name>
<proteinExistence type="predicted"/>
<gene>
    <name evidence="2" type="ORF">KQY15_11100</name>
</gene>
<feature type="transmembrane region" description="Helical" evidence="1">
    <location>
        <begin position="40"/>
        <end position="62"/>
    </location>
</feature>
<keyword evidence="1" id="KW-0472">Membrane</keyword>
<feature type="transmembrane region" description="Helical" evidence="1">
    <location>
        <begin position="17"/>
        <end position="34"/>
    </location>
</feature>
<protein>
    <submittedName>
        <fullName evidence="2">Uncharacterized protein</fullName>
    </submittedName>
</protein>
<keyword evidence="1" id="KW-0812">Transmembrane</keyword>
<sequence>MFIDWLSKKDLKDSDSLIIRVAAVFLFAGSVFILDEVLIWNLSLLALLGISIVAGSIGFFVVKTSPIAIKAIPPLIFFSVTALLSKELYESYSFQKERAVFLAETDNCKVLGLQIVNKGSRTPVCMERDKLANNTACSYFRDNEWFCKTYSYSDVMAMSKRPELSLKR</sequence>
<keyword evidence="1" id="KW-1133">Transmembrane helix</keyword>
<evidence type="ECO:0000256" key="1">
    <source>
        <dbReference type="SAM" id="Phobius"/>
    </source>
</evidence>